<dbReference type="GeneID" id="20197771"/>
<evidence type="ECO:0000256" key="6">
    <source>
        <dbReference type="PROSITE-ProRule" id="PRU00267"/>
    </source>
</evidence>
<dbReference type="InterPro" id="IPR036910">
    <property type="entry name" value="HMG_box_dom_sf"/>
</dbReference>
<dbReference type="GO" id="GO:0005634">
    <property type="term" value="C:nucleus"/>
    <property type="evidence" value="ECO:0007669"/>
    <property type="project" value="UniProtKB-SubCell"/>
</dbReference>
<dbReference type="EnsemblMetazoa" id="HelroT157878">
    <property type="protein sequence ID" value="HelroP157878"/>
    <property type="gene ID" value="HelroG157878"/>
</dbReference>
<protein>
    <recommendedName>
        <fullName evidence="8">HMG box domain-containing protein</fullName>
    </recommendedName>
</protein>
<dbReference type="CDD" id="cd21978">
    <property type="entry name" value="HMG-box_HMGB_rpt1"/>
    <property type="match status" value="1"/>
</dbReference>
<feature type="domain" description="HMG box" evidence="8">
    <location>
        <begin position="8"/>
        <end position="78"/>
    </location>
</feature>
<dbReference type="Gene3D" id="1.10.30.10">
    <property type="entry name" value="High mobility group box domain"/>
    <property type="match status" value="2"/>
</dbReference>
<dbReference type="Pfam" id="PF00505">
    <property type="entry name" value="HMG_box"/>
    <property type="match status" value="1"/>
</dbReference>
<dbReference type="PANTHER" id="PTHR48112">
    <property type="entry name" value="HIGH MOBILITY GROUP PROTEIN DSP1"/>
    <property type="match status" value="1"/>
</dbReference>
<dbReference type="Proteomes" id="UP000015101">
    <property type="component" value="Unassembled WGS sequence"/>
</dbReference>
<dbReference type="PANTHER" id="PTHR48112:SF32">
    <property type="entry name" value="HIGH MOBILITY GROUP PROTEIN B3"/>
    <property type="match status" value="1"/>
</dbReference>
<accession>T1EMH1</accession>
<evidence type="ECO:0000313" key="11">
    <source>
        <dbReference type="Proteomes" id="UP000015101"/>
    </source>
</evidence>
<organism evidence="10 11">
    <name type="scientific">Helobdella robusta</name>
    <name type="common">Californian leech</name>
    <dbReference type="NCBI Taxonomy" id="6412"/>
    <lineage>
        <taxon>Eukaryota</taxon>
        <taxon>Metazoa</taxon>
        <taxon>Spiralia</taxon>
        <taxon>Lophotrochozoa</taxon>
        <taxon>Annelida</taxon>
        <taxon>Clitellata</taxon>
        <taxon>Hirudinea</taxon>
        <taxon>Rhynchobdellida</taxon>
        <taxon>Glossiphoniidae</taxon>
        <taxon>Helobdella</taxon>
    </lineage>
</organism>
<keyword evidence="3" id="KW-0677">Repeat</keyword>
<dbReference type="RefSeq" id="XP_009028475.1">
    <property type="nucleotide sequence ID" value="XM_009030227.1"/>
</dbReference>
<gene>
    <name evidence="10" type="primary">20197771</name>
    <name evidence="9" type="ORF">HELRODRAFT_157878</name>
</gene>
<evidence type="ECO:0000256" key="7">
    <source>
        <dbReference type="SAM" id="MobiDB-lite"/>
    </source>
</evidence>
<feature type="compositionally biased region" description="Acidic residues" evidence="7">
    <location>
        <begin position="183"/>
        <end position="205"/>
    </location>
</feature>
<evidence type="ECO:0000256" key="4">
    <source>
        <dbReference type="ARBA" id="ARBA00023125"/>
    </source>
</evidence>
<evidence type="ECO:0000313" key="10">
    <source>
        <dbReference type="EnsemblMetazoa" id="HelroP157878"/>
    </source>
</evidence>
<comment type="subcellular location">
    <subcellularLocation>
        <location evidence="1">Nucleus</location>
    </subcellularLocation>
</comment>
<comment type="similarity">
    <text evidence="2">Belongs to the HMGB family.</text>
</comment>
<dbReference type="HOGENOM" id="CLU_082854_0_1_1"/>
<feature type="DNA-binding region" description="HMG box" evidence="6">
    <location>
        <begin position="96"/>
        <end position="162"/>
    </location>
</feature>
<keyword evidence="11" id="KW-1185">Reference proteome</keyword>
<feature type="DNA-binding region" description="HMG box" evidence="6">
    <location>
        <begin position="8"/>
        <end position="78"/>
    </location>
</feature>
<dbReference type="InterPro" id="IPR009071">
    <property type="entry name" value="HMG_box_dom"/>
</dbReference>
<dbReference type="InParanoid" id="T1EMH1"/>
<evidence type="ECO:0000259" key="8">
    <source>
        <dbReference type="PROSITE" id="PS50118"/>
    </source>
</evidence>
<dbReference type="AlphaFoldDB" id="T1EMH1"/>
<dbReference type="STRING" id="6412.T1EMH1"/>
<dbReference type="EMBL" id="AMQM01007415">
    <property type="status" value="NOT_ANNOTATED_CDS"/>
    <property type="molecule type" value="Genomic_DNA"/>
</dbReference>
<keyword evidence="4 6" id="KW-0238">DNA-binding</keyword>
<dbReference type="KEGG" id="hro:HELRODRAFT_157878"/>
<dbReference type="Pfam" id="PF09011">
    <property type="entry name" value="HMG_box_2"/>
    <property type="match status" value="1"/>
</dbReference>
<evidence type="ECO:0000313" key="9">
    <source>
        <dbReference type="EMBL" id="ESN93406.1"/>
    </source>
</evidence>
<feature type="compositionally biased region" description="Basic and acidic residues" evidence="7">
    <location>
        <begin position="54"/>
        <end position="72"/>
    </location>
</feature>
<dbReference type="FunFam" id="1.10.30.10:FF:000016">
    <property type="entry name" value="FACT complex subunit SSRP1"/>
    <property type="match status" value="1"/>
</dbReference>
<name>T1EMH1_HELRO</name>
<proteinExistence type="inferred from homology"/>
<dbReference type="FunFam" id="1.10.30.10:FF:000006">
    <property type="entry name" value="High mobility group protein B1"/>
    <property type="match status" value="1"/>
</dbReference>
<evidence type="ECO:0000256" key="2">
    <source>
        <dbReference type="ARBA" id="ARBA00008774"/>
    </source>
</evidence>
<reference evidence="11" key="1">
    <citation type="submission" date="2012-12" db="EMBL/GenBank/DDBJ databases">
        <authorList>
            <person name="Hellsten U."/>
            <person name="Grimwood J."/>
            <person name="Chapman J.A."/>
            <person name="Shapiro H."/>
            <person name="Aerts A."/>
            <person name="Otillar R.P."/>
            <person name="Terry A.Y."/>
            <person name="Boore J.L."/>
            <person name="Simakov O."/>
            <person name="Marletaz F."/>
            <person name="Cho S.-J."/>
            <person name="Edsinger-Gonzales E."/>
            <person name="Havlak P."/>
            <person name="Kuo D.-H."/>
            <person name="Larsson T."/>
            <person name="Lv J."/>
            <person name="Arendt D."/>
            <person name="Savage R."/>
            <person name="Osoegawa K."/>
            <person name="de Jong P."/>
            <person name="Lindberg D.R."/>
            <person name="Seaver E.C."/>
            <person name="Weisblat D.A."/>
            <person name="Putnam N.H."/>
            <person name="Grigoriev I.V."/>
            <person name="Rokhsar D.S."/>
        </authorList>
    </citation>
    <scope>NUCLEOTIDE SEQUENCE</scope>
</reference>
<dbReference type="SUPFAM" id="SSF47095">
    <property type="entry name" value="HMG-box"/>
    <property type="match status" value="2"/>
</dbReference>
<feature type="domain" description="HMG box" evidence="8">
    <location>
        <begin position="96"/>
        <end position="162"/>
    </location>
</feature>
<reference evidence="10" key="3">
    <citation type="submission" date="2015-06" db="UniProtKB">
        <authorList>
            <consortium name="EnsemblMetazoa"/>
        </authorList>
    </citation>
    <scope>IDENTIFICATION</scope>
</reference>
<feature type="region of interest" description="Disordered" evidence="7">
    <location>
        <begin position="162"/>
        <end position="205"/>
    </location>
</feature>
<feature type="region of interest" description="Disordered" evidence="7">
    <location>
        <begin position="54"/>
        <end position="97"/>
    </location>
</feature>
<reference evidence="9 11" key="2">
    <citation type="journal article" date="2013" name="Nature">
        <title>Insights into bilaterian evolution from three spiralian genomes.</title>
        <authorList>
            <person name="Simakov O."/>
            <person name="Marletaz F."/>
            <person name="Cho S.J."/>
            <person name="Edsinger-Gonzales E."/>
            <person name="Havlak P."/>
            <person name="Hellsten U."/>
            <person name="Kuo D.H."/>
            <person name="Larsson T."/>
            <person name="Lv J."/>
            <person name="Arendt D."/>
            <person name="Savage R."/>
            <person name="Osoegawa K."/>
            <person name="de Jong P."/>
            <person name="Grimwood J."/>
            <person name="Chapman J.A."/>
            <person name="Shapiro H."/>
            <person name="Aerts A."/>
            <person name="Otillar R.P."/>
            <person name="Terry A.Y."/>
            <person name="Boore J.L."/>
            <person name="Grigoriev I.V."/>
            <person name="Lindberg D.R."/>
            <person name="Seaver E.C."/>
            <person name="Weisblat D.A."/>
            <person name="Putnam N.H."/>
            <person name="Rokhsar D.S."/>
        </authorList>
    </citation>
    <scope>NUCLEOTIDE SEQUENCE</scope>
</reference>
<dbReference type="OrthoDB" id="1919336at2759"/>
<dbReference type="EMBL" id="KB097612">
    <property type="protein sequence ID" value="ESN93406.1"/>
    <property type="molecule type" value="Genomic_DNA"/>
</dbReference>
<dbReference type="InterPro" id="IPR050342">
    <property type="entry name" value="HMGB"/>
</dbReference>
<evidence type="ECO:0000256" key="3">
    <source>
        <dbReference type="ARBA" id="ARBA00022737"/>
    </source>
</evidence>
<dbReference type="eggNOG" id="KOG0381">
    <property type="taxonomic scope" value="Eukaryota"/>
</dbReference>
<sequence>MGKTEGKPKGKMSSYAFFVQTCREEHKKKHPGEQVVFAEFSKKCSEKWKAMSAKEKKKFEEMASRDKTRFENETANSSGGKGARGGKKKKKDPNAPKRNLSAFFFFCNEERSKVKSQHPSYTVGEVAKELGKKWEVCEDKSKYDAMAVKDKARYEKEIAAYRSGEDVKKPKTAVPSKRKKKEEDDDDEEDDKDDDDEEEEEDESD</sequence>
<evidence type="ECO:0000256" key="1">
    <source>
        <dbReference type="ARBA" id="ARBA00004123"/>
    </source>
</evidence>
<dbReference type="PRINTS" id="PR00886">
    <property type="entry name" value="HIGHMOBLTY12"/>
</dbReference>
<dbReference type="OMA" id="NELYCTQ"/>
<dbReference type="SMART" id="SM00398">
    <property type="entry name" value="HMG"/>
    <property type="match status" value="2"/>
</dbReference>
<dbReference type="GO" id="GO:0003677">
    <property type="term" value="F:DNA binding"/>
    <property type="evidence" value="ECO:0007669"/>
    <property type="project" value="UniProtKB-UniRule"/>
</dbReference>
<dbReference type="CTD" id="20197771"/>
<keyword evidence="5 6" id="KW-0539">Nucleus</keyword>
<evidence type="ECO:0000256" key="5">
    <source>
        <dbReference type="ARBA" id="ARBA00023242"/>
    </source>
</evidence>
<dbReference type="PROSITE" id="PS50118">
    <property type="entry name" value="HMG_BOX_2"/>
    <property type="match status" value="2"/>
</dbReference>